<dbReference type="InterPro" id="IPR015300">
    <property type="entry name" value="DNA-bd_pseudobarrel_sf"/>
</dbReference>
<dbReference type="SUPFAM" id="SSF101936">
    <property type="entry name" value="DNA-binding pseudobarrel domain"/>
    <property type="match status" value="1"/>
</dbReference>
<gene>
    <name evidence="7" type="ORF">PanWU01x14_283830</name>
</gene>
<evidence type="ECO:0000256" key="4">
    <source>
        <dbReference type="ARBA" id="ARBA00023163"/>
    </source>
</evidence>
<evidence type="ECO:0000313" key="7">
    <source>
        <dbReference type="EMBL" id="PON42205.1"/>
    </source>
</evidence>
<dbReference type="PANTHER" id="PTHR31541">
    <property type="entry name" value="B3 DOMAIN PLANT PROTEIN-RELATED"/>
    <property type="match status" value="1"/>
</dbReference>
<keyword evidence="5" id="KW-0539">Nucleus</keyword>
<dbReference type="AlphaFoldDB" id="A0A2P5B0A3"/>
<dbReference type="PANTHER" id="PTHR31541:SF25">
    <property type="entry name" value="GAMMA-GLIADIN B"/>
    <property type="match status" value="1"/>
</dbReference>
<evidence type="ECO:0000256" key="1">
    <source>
        <dbReference type="ARBA" id="ARBA00004123"/>
    </source>
</evidence>
<dbReference type="Proteomes" id="UP000237105">
    <property type="component" value="Unassembled WGS sequence"/>
</dbReference>
<keyword evidence="3" id="KW-0238">DNA-binding</keyword>
<feature type="compositionally biased region" description="Basic residues" evidence="6">
    <location>
        <begin position="55"/>
        <end position="69"/>
    </location>
</feature>
<protein>
    <submittedName>
        <fullName evidence="7">B3 domain-containing protein</fullName>
    </submittedName>
</protein>
<proteinExistence type="predicted"/>
<dbReference type="OrthoDB" id="1935604at2759"/>
<dbReference type="STRING" id="3476.A0A2P5B0A3"/>
<comment type="subcellular location">
    <subcellularLocation>
        <location evidence="1">Nucleus</location>
    </subcellularLocation>
</comment>
<dbReference type="Gene3D" id="2.40.330.10">
    <property type="entry name" value="DNA-binding pseudobarrel domain"/>
    <property type="match status" value="1"/>
</dbReference>
<evidence type="ECO:0000256" key="6">
    <source>
        <dbReference type="SAM" id="MobiDB-lite"/>
    </source>
</evidence>
<evidence type="ECO:0000313" key="8">
    <source>
        <dbReference type="Proteomes" id="UP000237105"/>
    </source>
</evidence>
<evidence type="ECO:0000256" key="5">
    <source>
        <dbReference type="ARBA" id="ARBA00023242"/>
    </source>
</evidence>
<dbReference type="GO" id="GO:0005634">
    <property type="term" value="C:nucleus"/>
    <property type="evidence" value="ECO:0007669"/>
    <property type="project" value="UniProtKB-SubCell"/>
</dbReference>
<feature type="region of interest" description="Disordered" evidence="6">
    <location>
        <begin position="38"/>
        <end position="114"/>
    </location>
</feature>
<feature type="compositionally biased region" description="Polar residues" evidence="6">
    <location>
        <begin position="38"/>
        <end position="53"/>
    </location>
</feature>
<keyword evidence="2" id="KW-0805">Transcription regulation</keyword>
<keyword evidence="4" id="KW-0804">Transcription</keyword>
<feature type="compositionally biased region" description="Basic and acidic residues" evidence="6">
    <location>
        <begin position="93"/>
        <end position="111"/>
    </location>
</feature>
<accession>A0A2P5B0A3</accession>
<evidence type="ECO:0000256" key="3">
    <source>
        <dbReference type="ARBA" id="ARBA00023125"/>
    </source>
</evidence>
<dbReference type="EMBL" id="JXTB01000397">
    <property type="protein sequence ID" value="PON42205.1"/>
    <property type="molecule type" value="Genomic_DNA"/>
</dbReference>
<sequence length="327" mass="37893">MKDLFSNLHLLAEVSAFVWEIRRRANKSDSASRVWSTTTNLNKTSNPNSSFTTAKFKKKPRTTMHRRPHPNICPLLQPSKPALSPTSSLSFEETPKQKGKESDPHHDDRDSVLLPSTKRKFDDITIIIEKEELEKMKTKNYKKRKMTFTPRYRLFHKPQPQDLPIDFKDRIRALGGTDFHFIIQKEIWPSDVSKNNNRFSIPEGQVGPPDEFLRQDEKERMKEREAGDGTKIKGLQVLLFTDNILDDHRNGNSTNNLNQCRLSLKQWKMGSNFPYNLVSGWFKVVEDNNIAQHDVVQLWSFRIQSQLCFALVKVDPSQVETMLIPSS</sequence>
<keyword evidence="8" id="KW-1185">Reference proteome</keyword>
<evidence type="ECO:0000256" key="2">
    <source>
        <dbReference type="ARBA" id="ARBA00023015"/>
    </source>
</evidence>
<reference evidence="8" key="1">
    <citation type="submission" date="2016-06" db="EMBL/GenBank/DDBJ databases">
        <title>Parallel loss of symbiosis genes in relatives of nitrogen-fixing non-legume Parasponia.</title>
        <authorList>
            <person name="Van Velzen R."/>
            <person name="Holmer R."/>
            <person name="Bu F."/>
            <person name="Rutten L."/>
            <person name="Van Zeijl A."/>
            <person name="Liu W."/>
            <person name="Santuari L."/>
            <person name="Cao Q."/>
            <person name="Sharma T."/>
            <person name="Shen D."/>
            <person name="Roswanjaya Y."/>
            <person name="Wardhani T."/>
            <person name="Kalhor M.S."/>
            <person name="Jansen J."/>
            <person name="Van den Hoogen J."/>
            <person name="Gungor B."/>
            <person name="Hartog M."/>
            <person name="Hontelez J."/>
            <person name="Verver J."/>
            <person name="Yang W.-C."/>
            <person name="Schijlen E."/>
            <person name="Repin R."/>
            <person name="Schilthuizen M."/>
            <person name="Schranz E."/>
            <person name="Heidstra R."/>
            <person name="Miyata K."/>
            <person name="Fedorova E."/>
            <person name="Kohlen W."/>
            <person name="Bisseling T."/>
            <person name="Smit S."/>
            <person name="Geurts R."/>
        </authorList>
    </citation>
    <scope>NUCLEOTIDE SEQUENCE [LARGE SCALE GENOMIC DNA]</scope>
    <source>
        <strain evidence="8">cv. WU1-14</strain>
    </source>
</reference>
<organism evidence="7 8">
    <name type="scientific">Parasponia andersonii</name>
    <name type="common">Sponia andersonii</name>
    <dbReference type="NCBI Taxonomy" id="3476"/>
    <lineage>
        <taxon>Eukaryota</taxon>
        <taxon>Viridiplantae</taxon>
        <taxon>Streptophyta</taxon>
        <taxon>Embryophyta</taxon>
        <taxon>Tracheophyta</taxon>
        <taxon>Spermatophyta</taxon>
        <taxon>Magnoliopsida</taxon>
        <taxon>eudicotyledons</taxon>
        <taxon>Gunneridae</taxon>
        <taxon>Pentapetalae</taxon>
        <taxon>rosids</taxon>
        <taxon>fabids</taxon>
        <taxon>Rosales</taxon>
        <taxon>Cannabaceae</taxon>
        <taxon>Parasponia</taxon>
    </lineage>
</organism>
<dbReference type="InterPro" id="IPR005508">
    <property type="entry name" value="At2g31720-like"/>
</dbReference>
<comment type="caution">
    <text evidence="7">The sequence shown here is derived from an EMBL/GenBank/DDBJ whole genome shotgun (WGS) entry which is preliminary data.</text>
</comment>
<dbReference type="GO" id="GO:0003677">
    <property type="term" value="F:DNA binding"/>
    <property type="evidence" value="ECO:0007669"/>
    <property type="project" value="UniProtKB-KW"/>
</dbReference>
<name>A0A2P5B0A3_PARAD</name>
<dbReference type="Pfam" id="PF03754">
    <property type="entry name" value="At2g31720-like"/>
    <property type="match status" value="1"/>
</dbReference>